<evidence type="ECO:0000256" key="9">
    <source>
        <dbReference type="ARBA" id="ARBA00023180"/>
    </source>
</evidence>
<keyword evidence="6 10" id="KW-1133">Transmembrane helix</keyword>
<dbReference type="EnsemblMetazoa" id="XM_038212892.1">
    <property type="protein sequence ID" value="XP_038068820.1"/>
    <property type="gene ID" value="LOC119738147"/>
</dbReference>
<dbReference type="PROSITE" id="PS51914">
    <property type="entry name" value="MRH"/>
    <property type="match status" value="1"/>
</dbReference>
<dbReference type="OrthoDB" id="439917at2759"/>
<evidence type="ECO:0000256" key="1">
    <source>
        <dbReference type="ARBA" id="ARBA00004251"/>
    </source>
</evidence>
<sequence>MAQIVRSGTSRQRPCYRRTLLGLMCFVFCISHQFVHAEPVSEEKRGKQILPTCTMEQFHYEYTECDKNGVRWRVSVPYPDTCTGGAPEPPTRAVDCNFSCGPGDYLDKADTQQCLKCQPGSFSLGGGKLFQDWSSLPEGFTVTQGEEEYTSHLMDDDEEKSCNNSMWEPKGNHIRSPGDNCISKLIYAANLMKDGYVEFTYSLATDDTILHVSVTNEKCEADKSGDRWPDETGEGTWRTYKMPLEPGMNVITWKAVGIGFTYKQNTKPDPVLIKEIKIMGVSFTSECTKAKPGTFVKDSGASDSELCPANTFSATSGAVTCTDCVATTHYSNPGATECIEKKPCTEQDYYKTHTPCDEKNQTQVMYKWIEPRMCRSDIAGAKQLPASGEIVACPPCNPGMSAFNHTTCTFCPKNMFSDGSLACKECPPNTAPVYGMNYIRWHIMPPNMDATCLSLSGFGCSDEAGWQLSDDHIHSGKGHADDVYLVLDLGLDGMQSEEGYFDGKAEELGVISFWFSLECTSDCVLFFVRDGADGSPIIEQWTGSQPKQEYRYSITKNEPVTYSWAFQKTDIQQYTHKATYNYRNDVAKIYSVTVTNTLNGGAMECKKCPRGSNVKGCIPCEAGKYIANDTNKCIPCPKDTSLRANNPYGPEACVPCGPGLMSDEGISCYSTCHVHSDGFHYELGQLAGVHSVQTGASFTARGSRFYHHFNISLCGTNKGRGGATCYENVTDVDASTDPSFKKKVADYEVNKVDGYICRSTIIPPAARNIGVLSAQPISLGDRLIGITRSNSLQNLNETIFLPTDEGPGDLHFFYHSAWPTMACPEGRSTIITLRCDLSASGPGSFHLPEECPSGTCDGCAFHLLWRSEHACPLCHQGDFKSIKGECVDGKQQIQYMWKTPKFCTGGNPLPDDLTQTCEMEPWYNQVPWYAQASIAAFMGCVVLLITCALYFWKRNRKLEYKYQKLVASASGELPAAETCAIEDGDNEDDVLFEDGGKKSRSFFGKFLSRPSNEKGFLLDEDDMDATPEVIEMKPAKPLTKI</sequence>
<proteinExistence type="inferred from homology"/>
<evidence type="ECO:0000256" key="8">
    <source>
        <dbReference type="ARBA" id="ARBA00023157"/>
    </source>
</evidence>
<dbReference type="PANTHER" id="PTHR22727:SF15">
    <property type="entry name" value="MRH DOMAIN-CONTAINING PROTEIN"/>
    <property type="match status" value="1"/>
</dbReference>
<dbReference type="Pfam" id="PF23087">
    <property type="entry name" value="MRH_ELAPOR1_9th"/>
    <property type="match status" value="1"/>
</dbReference>
<comment type="similarity">
    <text evidence="2">Belongs to the ELAPOR family.</text>
</comment>
<dbReference type="InterPro" id="IPR056610">
    <property type="entry name" value="Elapor1/2_TNFR-like"/>
</dbReference>
<keyword evidence="5 11" id="KW-0732">Signal</keyword>
<protein>
    <recommendedName>
        <fullName evidence="12">MRH domain-containing protein</fullName>
    </recommendedName>
</protein>
<keyword evidence="9" id="KW-0325">Glycoprotein</keyword>
<dbReference type="InterPro" id="IPR009011">
    <property type="entry name" value="Man6P_isomerase_rcpt-bd_dom_sf"/>
</dbReference>
<evidence type="ECO:0000256" key="10">
    <source>
        <dbReference type="SAM" id="Phobius"/>
    </source>
</evidence>
<dbReference type="Pfam" id="PF23031">
    <property type="entry name" value="GBD_ELAPOR1"/>
    <property type="match status" value="1"/>
</dbReference>
<evidence type="ECO:0000256" key="2">
    <source>
        <dbReference type="ARBA" id="ARBA00007627"/>
    </source>
</evidence>
<dbReference type="GeneID" id="119738147"/>
<dbReference type="InterPro" id="IPR056609">
    <property type="entry name" value="Elapor1-like_3rd"/>
</dbReference>
<name>A0A914AXG1_PATMI</name>
<feature type="transmembrane region" description="Helical" evidence="10">
    <location>
        <begin position="928"/>
        <end position="952"/>
    </location>
</feature>
<accession>A0A914AXG1</accession>
<dbReference type="GO" id="GO:0005886">
    <property type="term" value="C:plasma membrane"/>
    <property type="evidence" value="ECO:0007669"/>
    <property type="project" value="UniProtKB-SubCell"/>
</dbReference>
<comment type="subcellular location">
    <subcellularLocation>
        <location evidence="1">Cell membrane</location>
        <topology evidence="1">Single-pass type I membrane protein</topology>
    </subcellularLocation>
</comment>
<evidence type="ECO:0000256" key="7">
    <source>
        <dbReference type="ARBA" id="ARBA00023136"/>
    </source>
</evidence>
<dbReference type="Pfam" id="PF23091">
    <property type="entry name" value="TNFR_ELAPOR1_6th"/>
    <property type="match status" value="1"/>
</dbReference>
<keyword evidence="3" id="KW-1003">Cell membrane</keyword>
<keyword evidence="8" id="KW-1015">Disulfide bond</keyword>
<evidence type="ECO:0000313" key="13">
    <source>
        <dbReference type="EnsemblMetazoa" id="XP_038068820.1"/>
    </source>
</evidence>
<keyword evidence="14" id="KW-1185">Reference proteome</keyword>
<reference evidence="13" key="1">
    <citation type="submission" date="2022-11" db="UniProtKB">
        <authorList>
            <consortium name="EnsemblMetazoa"/>
        </authorList>
    </citation>
    <scope>IDENTIFICATION</scope>
</reference>
<dbReference type="InterPro" id="IPR044865">
    <property type="entry name" value="MRH_dom"/>
</dbReference>
<dbReference type="Proteomes" id="UP000887568">
    <property type="component" value="Unplaced"/>
</dbReference>
<dbReference type="Pfam" id="PF23089">
    <property type="entry name" value="ELAPOR1_C"/>
    <property type="match status" value="1"/>
</dbReference>
<evidence type="ECO:0000256" key="11">
    <source>
        <dbReference type="SAM" id="SignalP"/>
    </source>
</evidence>
<evidence type="ECO:0000256" key="6">
    <source>
        <dbReference type="ARBA" id="ARBA00022989"/>
    </source>
</evidence>
<dbReference type="InterPro" id="IPR039181">
    <property type="entry name" value="Elapor1/2"/>
</dbReference>
<evidence type="ECO:0000313" key="14">
    <source>
        <dbReference type="Proteomes" id="UP000887568"/>
    </source>
</evidence>
<keyword evidence="7 10" id="KW-0472">Membrane</keyword>
<feature type="chain" id="PRO_5037917455" description="MRH domain-containing protein" evidence="11">
    <location>
        <begin position="38"/>
        <end position="1041"/>
    </location>
</feature>
<dbReference type="RefSeq" id="XP_038068820.1">
    <property type="nucleotide sequence ID" value="XM_038212892.1"/>
</dbReference>
<evidence type="ECO:0000256" key="4">
    <source>
        <dbReference type="ARBA" id="ARBA00022692"/>
    </source>
</evidence>
<dbReference type="InterPro" id="IPR056608">
    <property type="entry name" value="Elapor1/2_GBD"/>
</dbReference>
<dbReference type="AlphaFoldDB" id="A0A914AXG1"/>
<dbReference type="SMART" id="SM01411">
    <property type="entry name" value="Ephrin_rec_like"/>
    <property type="match status" value="4"/>
</dbReference>
<feature type="signal peptide" evidence="11">
    <location>
        <begin position="1"/>
        <end position="37"/>
    </location>
</feature>
<organism evidence="13 14">
    <name type="scientific">Patiria miniata</name>
    <name type="common">Bat star</name>
    <name type="synonym">Asterina miniata</name>
    <dbReference type="NCBI Taxonomy" id="46514"/>
    <lineage>
        <taxon>Eukaryota</taxon>
        <taxon>Metazoa</taxon>
        <taxon>Echinodermata</taxon>
        <taxon>Eleutherozoa</taxon>
        <taxon>Asterozoa</taxon>
        <taxon>Asteroidea</taxon>
        <taxon>Valvatacea</taxon>
        <taxon>Valvatida</taxon>
        <taxon>Asterinidae</taxon>
        <taxon>Patiria</taxon>
    </lineage>
</organism>
<feature type="domain" description="MRH" evidence="12">
    <location>
        <begin position="670"/>
        <end position="873"/>
    </location>
</feature>
<evidence type="ECO:0000259" key="12">
    <source>
        <dbReference type="PROSITE" id="PS51914"/>
    </source>
</evidence>
<keyword evidence="4 10" id="KW-0812">Transmembrane</keyword>
<dbReference type="OMA" id="CEYISED"/>
<dbReference type="Pfam" id="PF23032">
    <property type="entry name" value="GBD_ELAPOR1-like_3rd"/>
    <property type="match status" value="1"/>
</dbReference>
<dbReference type="SUPFAM" id="SSF57184">
    <property type="entry name" value="Growth factor receptor domain"/>
    <property type="match status" value="1"/>
</dbReference>
<evidence type="ECO:0000256" key="3">
    <source>
        <dbReference type="ARBA" id="ARBA00022475"/>
    </source>
</evidence>
<dbReference type="Gene3D" id="2.70.130.10">
    <property type="entry name" value="Mannose-6-phosphate receptor binding domain"/>
    <property type="match status" value="1"/>
</dbReference>
<dbReference type="InterPro" id="IPR056607">
    <property type="entry name" value="Elapor1/2_MRH"/>
</dbReference>
<dbReference type="SUPFAM" id="SSF50911">
    <property type="entry name" value="Mannose 6-phosphate receptor domain"/>
    <property type="match status" value="1"/>
</dbReference>
<dbReference type="InterPro" id="IPR009030">
    <property type="entry name" value="Growth_fac_rcpt_cys_sf"/>
</dbReference>
<dbReference type="PANTHER" id="PTHR22727">
    <property type="entry name" value="PROTEIN CBG13728"/>
    <property type="match status" value="1"/>
</dbReference>
<evidence type="ECO:0000256" key="5">
    <source>
        <dbReference type="ARBA" id="ARBA00022729"/>
    </source>
</evidence>
<dbReference type="InterPro" id="IPR056606">
    <property type="entry name" value="Elapor1/2_C"/>
</dbReference>